<dbReference type="Gene3D" id="3.80.10.10">
    <property type="entry name" value="Ribonuclease Inhibitor"/>
    <property type="match status" value="1"/>
</dbReference>
<dbReference type="InterPro" id="IPR001810">
    <property type="entry name" value="F-box_dom"/>
</dbReference>
<keyword evidence="5" id="KW-0349">Heme</keyword>
<keyword evidence="15" id="KW-1185">Reference proteome</keyword>
<dbReference type="STRING" id="300112.A0A4S2KJ67"/>
<keyword evidence="11" id="KW-0503">Monooxygenase</keyword>
<evidence type="ECO:0000256" key="5">
    <source>
        <dbReference type="ARBA" id="ARBA00022617"/>
    </source>
</evidence>
<dbReference type="EMBL" id="QBLH01002636">
    <property type="protein sequence ID" value="TGZ47867.1"/>
    <property type="molecule type" value="Genomic_DNA"/>
</dbReference>
<dbReference type="Proteomes" id="UP000310200">
    <property type="component" value="Unassembled WGS sequence"/>
</dbReference>
<keyword evidence="12" id="KW-0472">Membrane</keyword>
<dbReference type="GO" id="GO:0005789">
    <property type="term" value="C:endoplasmic reticulum membrane"/>
    <property type="evidence" value="ECO:0007669"/>
    <property type="project" value="UniProtKB-SubCell"/>
</dbReference>
<dbReference type="InterPro" id="IPR050476">
    <property type="entry name" value="Insect_CytP450_Detox"/>
</dbReference>
<evidence type="ECO:0000256" key="8">
    <source>
        <dbReference type="ARBA" id="ARBA00022848"/>
    </source>
</evidence>
<evidence type="ECO:0000313" key="15">
    <source>
        <dbReference type="Proteomes" id="UP000310200"/>
    </source>
</evidence>
<evidence type="ECO:0000256" key="11">
    <source>
        <dbReference type="ARBA" id="ARBA00023033"/>
    </source>
</evidence>
<evidence type="ECO:0000256" key="4">
    <source>
        <dbReference type="ARBA" id="ARBA00010617"/>
    </source>
</evidence>
<accession>A0A4S2KJ67</accession>
<dbReference type="InterPro" id="IPR036396">
    <property type="entry name" value="Cyt_P450_sf"/>
</dbReference>
<dbReference type="Pfam" id="PF00067">
    <property type="entry name" value="p450"/>
    <property type="match status" value="1"/>
</dbReference>
<keyword evidence="6" id="KW-0479">Metal-binding</keyword>
<keyword evidence="10" id="KW-0408">Iron</keyword>
<evidence type="ECO:0000256" key="10">
    <source>
        <dbReference type="ARBA" id="ARBA00023004"/>
    </source>
</evidence>
<comment type="cofactor">
    <cofactor evidence="1">
        <name>heme</name>
        <dbReference type="ChEBI" id="CHEBI:30413"/>
    </cofactor>
</comment>
<keyword evidence="7" id="KW-0256">Endoplasmic reticulum</keyword>
<keyword evidence="8" id="KW-0492">Microsome</keyword>
<dbReference type="AlphaFoldDB" id="A0A4S2KJ67"/>
<evidence type="ECO:0000259" key="13">
    <source>
        <dbReference type="Pfam" id="PF12937"/>
    </source>
</evidence>
<dbReference type="GO" id="GO:0020037">
    <property type="term" value="F:heme binding"/>
    <property type="evidence" value="ECO:0007669"/>
    <property type="project" value="InterPro"/>
</dbReference>
<evidence type="ECO:0000256" key="2">
    <source>
        <dbReference type="ARBA" id="ARBA00004174"/>
    </source>
</evidence>
<organism evidence="14 15">
    <name type="scientific">Temnothorax longispinosus</name>
    <dbReference type="NCBI Taxonomy" id="300112"/>
    <lineage>
        <taxon>Eukaryota</taxon>
        <taxon>Metazoa</taxon>
        <taxon>Ecdysozoa</taxon>
        <taxon>Arthropoda</taxon>
        <taxon>Hexapoda</taxon>
        <taxon>Insecta</taxon>
        <taxon>Pterygota</taxon>
        <taxon>Neoptera</taxon>
        <taxon>Endopterygota</taxon>
        <taxon>Hymenoptera</taxon>
        <taxon>Apocrita</taxon>
        <taxon>Aculeata</taxon>
        <taxon>Formicoidea</taxon>
        <taxon>Formicidae</taxon>
        <taxon>Myrmicinae</taxon>
        <taxon>Temnothorax</taxon>
    </lineage>
</organism>
<feature type="domain" description="F-box" evidence="13">
    <location>
        <begin position="110"/>
        <end position="149"/>
    </location>
</feature>
<evidence type="ECO:0000313" key="14">
    <source>
        <dbReference type="EMBL" id="TGZ47867.1"/>
    </source>
</evidence>
<comment type="caution">
    <text evidence="14">The sequence shown here is derived from an EMBL/GenBank/DDBJ whole genome shotgun (WGS) entry which is preliminary data.</text>
</comment>
<evidence type="ECO:0000256" key="3">
    <source>
        <dbReference type="ARBA" id="ARBA00004406"/>
    </source>
</evidence>
<evidence type="ECO:0000256" key="6">
    <source>
        <dbReference type="ARBA" id="ARBA00022723"/>
    </source>
</evidence>
<dbReference type="InterPro" id="IPR001128">
    <property type="entry name" value="Cyt_P450"/>
</dbReference>
<protein>
    <recommendedName>
        <fullName evidence="13">F-box domain-containing protein</fullName>
    </recommendedName>
</protein>
<evidence type="ECO:0000256" key="9">
    <source>
        <dbReference type="ARBA" id="ARBA00023002"/>
    </source>
</evidence>
<dbReference type="PANTHER" id="PTHR24292:SF54">
    <property type="entry name" value="CYP9F3-RELATED"/>
    <property type="match status" value="1"/>
</dbReference>
<evidence type="ECO:0000256" key="1">
    <source>
        <dbReference type="ARBA" id="ARBA00001971"/>
    </source>
</evidence>
<comment type="similarity">
    <text evidence="4">Belongs to the cytochrome P450 family.</text>
</comment>
<dbReference type="Pfam" id="PF12937">
    <property type="entry name" value="F-box-like"/>
    <property type="match status" value="1"/>
</dbReference>
<dbReference type="SUPFAM" id="SSF52047">
    <property type="entry name" value="RNI-like"/>
    <property type="match status" value="1"/>
</dbReference>
<evidence type="ECO:0000256" key="7">
    <source>
        <dbReference type="ARBA" id="ARBA00022824"/>
    </source>
</evidence>
<dbReference type="Gene3D" id="1.20.1280.50">
    <property type="match status" value="1"/>
</dbReference>
<sequence>MTNSEEISTYSNVESHQHQGNQSCLGCIEIRQYTRTRINLILNDLAPDLGTKEINLPTTNIRLPKEIPIYILMLGLHRDPSIYPDPDKFDPERFSADEVAKRYPSLLMKTEILLIILKYLDLKTLCCMSRVNWCFKNLTRDPLLYTPRCKYLQQLDLTASNFDVKDFVKFLDNCGMRLTHLRLRHCSKSVDSFALHKTSEICKKLKELDLSHCRLIDDEKFSYLEKLEDLAIRSMDFSNLLAVSCYSFKDIQKISFCKIVPEIDRAPSRSVVQLTHSPPKHPHISARTVGTADDTEAESLVTGTLKKSGGQYRKGCAPLTRSWQVFKFAPEELGIFATLLLLSLFGFLLPELLSVPRLAGASSLPPAEFNATSPE</sequence>
<keyword evidence="9" id="KW-0560">Oxidoreductase</keyword>
<dbReference type="GO" id="GO:0005506">
    <property type="term" value="F:iron ion binding"/>
    <property type="evidence" value="ECO:0007669"/>
    <property type="project" value="InterPro"/>
</dbReference>
<dbReference type="InterPro" id="IPR032675">
    <property type="entry name" value="LRR_dom_sf"/>
</dbReference>
<gene>
    <name evidence="14" type="ORF">DBV15_09200</name>
</gene>
<reference evidence="14 15" key="1">
    <citation type="journal article" date="2019" name="Philos. Trans. R. Soc. Lond., B, Biol. Sci.">
        <title>Ant behaviour and brain gene expression of defending hosts depend on the ecological success of the intruding social parasite.</title>
        <authorList>
            <person name="Kaur R."/>
            <person name="Stoldt M."/>
            <person name="Jongepier E."/>
            <person name="Feldmeyer B."/>
            <person name="Menzel F."/>
            <person name="Bornberg-Bauer E."/>
            <person name="Foitzik S."/>
        </authorList>
    </citation>
    <scope>NUCLEOTIDE SEQUENCE [LARGE SCALE GENOMIC DNA]</scope>
    <source>
        <tissue evidence="14">Whole body</tissue>
    </source>
</reference>
<dbReference type="PANTHER" id="PTHR24292">
    <property type="entry name" value="CYTOCHROME P450"/>
    <property type="match status" value="1"/>
</dbReference>
<dbReference type="Gene3D" id="1.10.630.10">
    <property type="entry name" value="Cytochrome P450"/>
    <property type="match status" value="1"/>
</dbReference>
<name>A0A4S2KJ67_9HYME</name>
<dbReference type="SUPFAM" id="SSF48264">
    <property type="entry name" value="Cytochrome P450"/>
    <property type="match status" value="1"/>
</dbReference>
<comment type="subcellular location">
    <subcellularLocation>
        <location evidence="3">Endoplasmic reticulum membrane</location>
        <topology evidence="3">Peripheral membrane protein</topology>
    </subcellularLocation>
    <subcellularLocation>
        <location evidence="2">Microsome membrane</location>
        <topology evidence="2">Peripheral membrane protein</topology>
    </subcellularLocation>
</comment>
<dbReference type="GO" id="GO:0016705">
    <property type="term" value="F:oxidoreductase activity, acting on paired donors, with incorporation or reduction of molecular oxygen"/>
    <property type="evidence" value="ECO:0007669"/>
    <property type="project" value="InterPro"/>
</dbReference>
<proteinExistence type="inferred from homology"/>
<evidence type="ECO:0000256" key="12">
    <source>
        <dbReference type="ARBA" id="ARBA00023136"/>
    </source>
</evidence>
<dbReference type="GO" id="GO:0004497">
    <property type="term" value="F:monooxygenase activity"/>
    <property type="evidence" value="ECO:0007669"/>
    <property type="project" value="UniProtKB-KW"/>
</dbReference>